<dbReference type="GO" id="GO:0102559">
    <property type="term" value="F:peptide chain release factor N(5)-glutamine methyltransferase activity"/>
    <property type="evidence" value="ECO:0007669"/>
    <property type="project" value="UniProtKB-EC"/>
</dbReference>
<dbReference type="EC" id="2.1.1.297" evidence="1"/>
<dbReference type="Pfam" id="PF05175">
    <property type="entry name" value="MTS"/>
    <property type="match status" value="1"/>
</dbReference>
<dbReference type="GO" id="GO:0005739">
    <property type="term" value="C:mitochondrion"/>
    <property type="evidence" value="ECO:0007669"/>
    <property type="project" value="TreeGrafter"/>
</dbReference>
<accession>A0A4T0HBM0</accession>
<dbReference type="Proteomes" id="UP000306954">
    <property type="component" value="Unassembled WGS sequence"/>
</dbReference>
<proteinExistence type="predicted"/>
<evidence type="ECO:0000313" key="8">
    <source>
        <dbReference type="Proteomes" id="UP000306954"/>
    </source>
</evidence>
<dbReference type="AlphaFoldDB" id="A0A4T0HBM0"/>
<dbReference type="CDD" id="cd02440">
    <property type="entry name" value="AdoMet_MTases"/>
    <property type="match status" value="1"/>
</dbReference>
<dbReference type="GO" id="GO:0032259">
    <property type="term" value="P:methylation"/>
    <property type="evidence" value="ECO:0007669"/>
    <property type="project" value="UniProtKB-KW"/>
</dbReference>
<dbReference type="InterPro" id="IPR050320">
    <property type="entry name" value="N5-glutamine_MTase"/>
</dbReference>
<evidence type="ECO:0000256" key="4">
    <source>
        <dbReference type="ARBA" id="ARBA00022691"/>
    </source>
</evidence>
<dbReference type="EMBL" id="SPOF01000016">
    <property type="protein sequence ID" value="TIB12989.1"/>
    <property type="molecule type" value="Genomic_DNA"/>
</dbReference>
<comment type="caution">
    <text evidence="7">The sequence shown here is derived from an EMBL/GenBank/DDBJ whole genome shotgun (WGS) entry which is preliminary data.</text>
</comment>
<reference evidence="7 8" key="1">
    <citation type="submission" date="2019-03" db="EMBL/GenBank/DDBJ databases">
        <title>Sequencing 23 genomes of Wallemia ichthyophaga.</title>
        <authorList>
            <person name="Gostincar C."/>
        </authorList>
    </citation>
    <scope>NUCLEOTIDE SEQUENCE [LARGE SCALE GENOMIC DNA]</scope>
    <source>
        <strain evidence="7 8">EXF-8621</strain>
    </source>
</reference>
<evidence type="ECO:0000313" key="7">
    <source>
        <dbReference type="EMBL" id="TIB12989.1"/>
    </source>
</evidence>
<sequence>MRRRLTVTRRMVDSFGSADAYNEIRWVRQSCRSGKEAVFKLGQRLSGKPLQFVIGNQPFNSAVIQCIPPTLIPRQETEFWVDKLIARFCDNRQLRVLDLCTGSGCIGVSIAKELHCDSVVVMDSSPKACKLATINARNNLTKEQLERFEVKQMDILSQSIDLSSYNVITINPPYITQRDYKTLHSEVRDWEDKDALLAGGDEYGLVFYKRMIYLLKDAFNKQVWMEVGYNQAQLVVKLAKQSGVANVELIEDPFNDRINRVVILHL</sequence>
<keyword evidence="2" id="KW-0489">Methyltransferase</keyword>
<dbReference type="InterPro" id="IPR004556">
    <property type="entry name" value="HemK-like"/>
</dbReference>
<keyword evidence="4" id="KW-0949">S-adenosyl-L-methionine</keyword>
<dbReference type="Gene3D" id="3.40.50.150">
    <property type="entry name" value="Vaccinia Virus protein VP39"/>
    <property type="match status" value="1"/>
</dbReference>
<keyword evidence="3" id="KW-0808">Transferase</keyword>
<name>A0A4T0HBM0_WALIC</name>
<dbReference type="PANTHER" id="PTHR18895">
    <property type="entry name" value="HEMK METHYLTRANSFERASE"/>
    <property type="match status" value="1"/>
</dbReference>
<gene>
    <name evidence="7" type="ORF">E3P90_01773</name>
</gene>
<dbReference type="InterPro" id="IPR007848">
    <property type="entry name" value="Small_mtfrase_dom"/>
</dbReference>
<organism evidence="7 8">
    <name type="scientific">Wallemia ichthyophaga</name>
    <dbReference type="NCBI Taxonomy" id="245174"/>
    <lineage>
        <taxon>Eukaryota</taxon>
        <taxon>Fungi</taxon>
        <taxon>Dikarya</taxon>
        <taxon>Basidiomycota</taxon>
        <taxon>Wallemiomycotina</taxon>
        <taxon>Wallemiomycetes</taxon>
        <taxon>Wallemiales</taxon>
        <taxon>Wallemiaceae</taxon>
        <taxon>Wallemia</taxon>
    </lineage>
</organism>
<evidence type="ECO:0000256" key="1">
    <source>
        <dbReference type="ARBA" id="ARBA00012771"/>
    </source>
</evidence>
<dbReference type="SUPFAM" id="SSF53335">
    <property type="entry name" value="S-adenosyl-L-methionine-dependent methyltransferases"/>
    <property type="match status" value="1"/>
</dbReference>
<dbReference type="PANTHER" id="PTHR18895:SF74">
    <property type="entry name" value="MTRF1L RELEASE FACTOR GLUTAMINE METHYLTRANSFERASE"/>
    <property type="match status" value="1"/>
</dbReference>
<feature type="domain" description="Methyltransferase small" evidence="6">
    <location>
        <begin position="84"/>
        <end position="181"/>
    </location>
</feature>
<dbReference type="InterPro" id="IPR029063">
    <property type="entry name" value="SAM-dependent_MTases_sf"/>
</dbReference>
<evidence type="ECO:0000256" key="5">
    <source>
        <dbReference type="ARBA" id="ARBA00048391"/>
    </source>
</evidence>
<dbReference type="NCBIfam" id="TIGR00536">
    <property type="entry name" value="hemK_fam"/>
    <property type="match status" value="1"/>
</dbReference>
<evidence type="ECO:0000256" key="3">
    <source>
        <dbReference type="ARBA" id="ARBA00022679"/>
    </source>
</evidence>
<evidence type="ECO:0000256" key="2">
    <source>
        <dbReference type="ARBA" id="ARBA00022603"/>
    </source>
</evidence>
<protein>
    <recommendedName>
        <fullName evidence="1">peptide chain release factor N(5)-glutamine methyltransferase</fullName>
        <ecNumber evidence="1">2.1.1.297</ecNumber>
    </recommendedName>
</protein>
<comment type="catalytic activity">
    <reaction evidence="5">
        <text>L-glutaminyl-[peptide chain release factor] + S-adenosyl-L-methionine = N(5)-methyl-L-glutaminyl-[peptide chain release factor] + S-adenosyl-L-homocysteine + H(+)</text>
        <dbReference type="Rhea" id="RHEA:42896"/>
        <dbReference type="Rhea" id="RHEA-COMP:10271"/>
        <dbReference type="Rhea" id="RHEA-COMP:10272"/>
        <dbReference type="ChEBI" id="CHEBI:15378"/>
        <dbReference type="ChEBI" id="CHEBI:30011"/>
        <dbReference type="ChEBI" id="CHEBI:57856"/>
        <dbReference type="ChEBI" id="CHEBI:59789"/>
        <dbReference type="ChEBI" id="CHEBI:61891"/>
        <dbReference type="EC" id="2.1.1.297"/>
    </reaction>
</comment>
<evidence type="ECO:0000259" key="6">
    <source>
        <dbReference type="Pfam" id="PF05175"/>
    </source>
</evidence>